<reference evidence="3" key="1">
    <citation type="journal article" date="2019" name="Int. J. Syst. Evol. Microbiol.">
        <title>The Global Catalogue of Microorganisms (GCM) 10K type strain sequencing project: providing services to taxonomists for standard genome sequencing and annotation.</title>
        <authorList>
            <consortium name="The Broad Institute Genomics Platform"/>
            <consortium name="The Broad Institute Genome Sequencing Center for Infectious Disease"/>
            <person name="Wu L."/>
            <person name="Ma J."/>
        </authorList>
    </citation>
    <scope>NUCLEOTIDE SEQUENCE [LARGE SCALE GENOMIC DNA]</scope>
    <source>
        <strain evidence="3">CGMCC 4.7645</strain>
    </source>
</reference>
<feature type="region of interest" description="Disordered" evidence="1">
    <location>
        <begin position="47"/>
        <end position="67"/>
    </location>
</feature>
<evidence type="ECO:0000256" key="1">
    <source>
        <dbReference type="SAM" id="MobiDB-lite"/>
    </source>
</evidence>
<sequence length="125" mass="13672">MWQDFTDAGTTSDWKSPRLGLHATGIALTNLSRALYADRYNGLVTRGQPDLNPNVSSQEPADRPMTVDITDCGDSTHWLKYRADNGQLADNTPGGRRLINAVVKVQPDGSWKVAEYAVHEVGSCV</sequence>
<gene>
    <name evidence="2" type="ORF">ACFSXZ_03460</name>
</gene>
<comment type="caution">
    <text evidence="2">The sequence shown here is derived from an EMBL/GenBank/DDBJ whole genome shotgun (WGS) entry which is preliminary data.</text>
</comment>
<dbReference type="RefSeq" id="WP_378261122.1">
    <property type="nucleotide sequence ID" value="NZ_JBHUKR010000004.1"/>
</dbReference>
<dbReference type="EMBL" id="JBHUKR010000004">
    <property type="protein sequence ID" value="MFD2415380.1"/>
    <property type="molecule type" value="Genomic_DNA"/>
</dbReference>
<evidence type="ECO:0008006" key="4">
    <source>
        <dbReference type="Google" id="ProtNLM"/>
    </source>
</evidence>
<dbReference type="Proteomes" id="UP001597417">
    <property type="component" value="Unassembled WGS sequence"/>
</dbReference>
<accession>A0ABW5FK75</accession>
<proteinExistence type="predicted"/>
<organism evidence="2 3">
    <name type="scientific">Amycolatopsis pigmentata</name>
    <dbReference type="NCBI Taxonomy" id="450801"/>
    <lineage>
        <taxon>Bacteria</taxon>
        <taxon>Bacillati</taxon>
        <taxon>Actinomycetota</taxon>
        <taxon>Actinomycetes</taxon>
        <taxon>Pseudonocardiales</taxon>
        <taxon>Pseudonocardiaceae</taxon>
        <taxon>Amycolatopsis</taxon>
    </lineage>
</organism>
<keyword evidence="3" id="KW-1185">Reference proteome</keyword>
<protein>
    <recommendedName>
        <fullName evidence="4">Secreted protein/lipoprotein</fullName>
    </recommendedName>
</protein>
<evidence type="ECO:0000313" key="3">
    <source>
        <dbReference type="Proteomes" id="UP001597417"/>
    </source>
</evidence>
<evidence type="ECO:0000313" key="2">
    <source>
        <dbReference type="EMBL" id="MFD2415380.1"/>
    </source>
</evidence>
<name>A0ABW5FK75_9PSEU</name>